<reference evidence="2 3" key="1">
    <citation type="submission" date="2020-07" db="EMBL/GenBank/DDBJ databases">
        <title>Genomic Encyclopedia of Type Strains, Phase IV (KMG-IV): sequencing the most valuable type-strain genomes for metagenomic binning, comparative biology and taxonomic classification.</title>
        <authorList>
            <person name="Goeker M."/>
        </authorList>
    </citation>
    <scope>NUCLEOTIDE SEQUENCE [LARGE SCALE GENOMIC DNA]</scope>
    <source>
        <strain evidence="2 3">DSM 29043</strain>
    </source>
</reference>
<evidence type="ECO:0000313" key="3">
    <source>
        <dbReference type="Proteomes" id="UP000522081"/>
    </source>
</evidence>
<sequence length="73" mass="7992">MAGTRAGDKELPEKSRDVKEDGGFYDEVMSAHSKGKDGKGKYRGKGHDGFPEQGKGNHYGWHKGHDHDDSYGG</sequence>
<evidence type="ECO:0000256" key="1">
    <source>
        <dbReference type="SAM" id="MobiDB-lite"/>
    </source>
</evidence>
<feature type="compositionally biased region" description="Basic and acidic residues" evidence="1">
    <location>
        <begin position="34"/>
        <end position="50"/>
    </location>
</feature>
<accession>A0A7Y9XY28</accession>
<dbReference type="RefSeq" id="WP_179408379.1">
    <property type="nucleotide sequence ID" value="NZ_BMGF01000005.1"/>
</dbReference>
<gene>
    <name evidence="2" type="ORF">FHS75_002889</name>
</gene>
<comment type="caution">
    <text evidence="2">The sequence shown here is derived from an EMBL/GenBank/DDBJ whole genome shotgun (WGS) entry which is preliminary data.</text>
</comment>
<evidence type="ECO:0000313" key="2">
    <source>
        <dbReference type="EMBL" id="NYH96550.1"/>
    </source>
</evidence>
<keyword evidence="3" id="KW-1185">Reference proteome</keyword>
<organism evidence="2 3">
    <name type="scientific">Novosphingobium marinum</name>
    <dbReference type="NCBI Taxonomy" id="1514948"/>
    <lineage>
        <taxon>Bacteria</taxon>
        <taxon>Pseudomonadati</taxon>
        <taxon>Pseudomonadota</taxon>
        <taxon>Alphaproteobacteria</taxon>
        <taxon>Sphingomonadales</taxon>
        <taxon>Sphingomonadaceae</taxon>
        <taxon>Novosphingobium</taxon>
    </lineage>
</organism>
<feature type="compositionally biased region" description="Basic and acidic residues" evidence="1">
    <location>
        <begin position="1"/>
        <end position="22"/>
    </location>
</feature>
<feature type="compositionally biased region" description="Basic and acidic residues" evidence="1">
    <location>
        <begin position="63"/>
        <end position="73"/>
    </location>
</feature>
<name>A0A7Y9XY28_9SPHN</name>
<proteinExistence type="predicted"/>
<protein>
    <submittedName>
        <fullName evidence="2">Uncharacterized protein</fullName>
    </submittedName>
</protein>
<feature type="region of interest" description="Disordered" evidence="1">
    <location>
        <begin position="1"/>
        <end position="73"/>
    </location>
</feature>
<dbReference type="AlphaFoldDB" id="A0A7Y9XY28"/>
<dbReference type="EMBL" id="JACBZF010000005">
    <property type="protein sequence ID" value="NYH96550.1"/>
    <property type="molecule type" value="Genomic_DNA"/>
</dbReference>
<dbReference type="Proteomes" id="UP000522081">
    <property type="component" value="Unassembled WGS sequence"/>
</dbReference>